<comment type="caution">
    <text evidence="2">The sequence shown here is derived from an EMBL/GenBank/DDBJ whole genome shotgun (WGS) entry which is preliminary data.</text>
</comment>
<dbReference type="EMBL" id="JABWAD010000016">
    <property type="protein sequence ID" value="KAF6071604.1"/>
    <property type="molecule type" value="Genomic_DNA"/>
</dbReference>
<evidence type="ECO:0000313" key="3">
    <source>
        <dbReference type="Proteomes" id="UP000536275"/>
    </source>
</evidence>
<gene>
    <name evidence="2" type="ORF">FOB64_001321</name>
</gene>
<proteinExistence type="predicted"/>
<reference evidence="2 3" key="1">
    <citation type="submission" date="2020-03" db="EMBL/GenBank/DDBJ databases">
        <title>FDA dAtabase for Regulatory Grade micrObial Sequences (FDA-ARGOS): Supporting development and validation of Infectious Disease Dx tests.</title>
        <authorList>
            <person name="Campos J."/>
            <person name="Goldberg B."/>
            <person name="Tallon L."/>
            <person name="Sadzewicz L."/>
            <person name="Vavikolanu K."/>
            <person name="Mehta A."/>
            <person name="Aluvathingal J."/>
            <person name="Nadendla S."/>
            <person name="Nandy P."/>
            <person name="Geyer C."/>
            <person name="Yan Y."/>
            <person name="Sichtig H."/>
        </authorList>
    </citation>
    <scope>NUCLEOTIDE SEQUENCE [LARGE SCALE GENOMIC DNA]</scope>
    <source>
        <strain evidence="2 3">FDAARGOS_656</strain>
    </source>
</reference>
<evidence type="ECO:0000313" key="2">
    <source>
        <dbReference type="EMBL" id="KAF6071604.1"/>
    </source>
</evidence>
<dbReference type="Proteomes" id="UP000536275">
    <property type="component" value="Unassembled WGS sequence"/>
</dbReference>
<organism evidence="2 3">
    <name type="scientific">Candida albicans</name>
    <name type="common">Yeast</name>
    <dbReference type="NCBI Taxonomy" id="5476"/>
    <lineage>
        <taxon>Eukaryota</taxon>
        <taxon>Fungi</taxon>
        <taxon>Dikarya</taxon>
        <taxon>Ascomycota</taxon>
        <taxon>Saccharomycotina</taxon>
        <taxon>Pichiomycetes</taxon>
        <taxon>Debaryomycetaceae</taxon>
        <taxon>Candida/Lodderomyces clade</taxon>
        <taxon>Candida</taxon>
    </lineage>
</organism>
<protein>
    <submittedName>
        <fullName evidence="2">Uncharacterized protein</fullName>
    </submittedName>
</protein>
<evidence type="ECO:0000256" key="1">
    <source>
        <dbReference type="SAM" id="MobiDB-lite"/>
    </source>
</evidence>
<sequence length="75" mass="8556">MSINYNAQPHAVDVPVTDMDDPEDDIIFAEQASTQQNRTRSSFLDNLDFENNNARSESGGILNKFRSFFESRRGK</sequence>
<name>A0A8H6C4Z0_CANAX</name>
<feature type="region of interest" description="Disordered" evidence="1">
    <location>
        <begin position="1"/>
        <end position="21"/>
    </location>
</feature>
<accession>A0A8H6C4Z0</accession>
<dbReference type="AlphaFoldDB" id="A0A8H6C4Z0"/>